<dbReference type="PROSITE" id="PS50249">
    <property type="entry name" value="MPN"/>
    <property type="match status" value="1"/>
</dbReference>
<sequence>MELTISHPGKRLRRPMTIRIIPPSPGSAQPSEEPNGAIVSIPTAATLAPQAYEQLLHSCTAAMPNEACGVLAGTIQRIDGGAPVVNVTHVYSILNAAAEDGVNNSFAFEPASWIQTLYHMQNNRQSLVGYYHSHPASPPLPSASDMIGIREAAARDTSYWIISLANSARQPVVQPYWIHNDPNGQLCCSPLMLTEIRI</sequence>
<evidence type="ECO:0000256" key="4">
    <source>
        <dbReference type="ARBA" id="ARBA00022833"/>
    </source>
</evidence>
<dbReference type="KEGG" id="palb:EJC50_22995"/>
<evidence type="ECO:0000256" key="2">
    <source>
        <dbReference type="ARBA" id="ARBA00022723"/>
    </source>
</evidence>
<gene>
    <name evidence="7" type="ORF">EJC50_22995</name>
</gene>
<protein>
    <submittedName>
        <fullName evidence="7">M67 family peptidase</fullName>
    </submittedName>
</protein>
<dbReference type="Gene3D" id="3.40.140.10">
    <property type="entry name" value="Cytidine Deaminase, domain 2"/>
    <property type="match status" value="1"/>
</dbReference>
<keyword evidence="3" id="KW-0378">Hydrolase</keyword>
<evidence type="ECO:0000256" key="3">
    <source>
        <dbReference type="ARBA" id="ARBA00022801"/>
    </source>
</evidence>
<keyword evidence="1" id="KW-0645">Protease</keyword>
<dbReference type="GO" id="GO:0008270">
    <property type="term" value="F:zinc ion binding"/>
    <property type="evidence" value="ECO:0007669"/>
    <property type="project" value="TreeGrafter"/>
</dbReference>
<evidence type="ECO:0000313" key="8">
    <source>
        <dbReference type="Proteomes" id="UP000272528"/>
    </source>
</evidence>
<name>A0A3Q8X8V1_9BACL</name>
<organism evidence="7 8">
    <name type="scientific">Paenibacillus albus</name>
    <dbReference type="NCBI Taxonomy" id="2495582"/>
    <lineage>
        <taxon>Bacteria</taxon>
        <taxon>Bacillati</taxon>
        <taxon>Bacillota</taxon>
        <taxon>Bacilli</taxon>
        <taxon>Bacillales</taxon>
        <taxon>Paenibacillaceae</taxon>
        <taxon>Paenibacillus</taxon>
    </lineage>
</organism>
<evidence type="ECO:0000313" key="7">
    <source>
        <dbReference type="EMBL" id="AZN42227.1"/>
    </source>
</evidence>
<dbReference type="AlphaFoldDB" id="A0A3Q8X8V1"/>
<proteinExistence type="predicted"/>
<dbReference type="CDD" id="cd08070">
    <property type="entry name" value="MPN_like"/>
    <property type="match status" value="1"/>
</dbReference>
<dbReference type="PANTHER" id="PTHR34858:SF1">
    <property type="entry name" value="CYSO-CYSTEINE PEPTIDASE"/>
    <property type="match status" value="1"/>
</dbReference>
<dbReference type="PANTHER" id="PTHR34858">
    <property type="entry name" value="CYSO-CYSTEINE PEPTIDASE"/>
    <property type="match status" value="1"/>
</dbReference>
<reference evidence="8" key="1">
    <citation type="submission" date="2018-12" db="EMBL/GenBank/DDBJ databases">
        <title>Genome sequence of Peanibacillus sp.</title>
        <authorList>
            <person name="Subramani G."/>
            <person name="Srinivasan S."/>
            <person name="Kim M.K."/>
        </authorList>
    </citation>
    <scope>NUCLEOTIDE SEQUENCE [LARGE SCALE GENOMIC DNA]</scope>
    <source>
        <strain evidence="8">18JY67-1</strain>
    </source>
</reference>
<keyword evidence="4" id="KW-0862">Zinc</keyword>
<keyword evidence="8" id="KW-1185">Reference proteome</keyword>
<accession>A0A3Q8X8V1</accession>
<dbReference type="EMBL" id="CP034437">
    <property type="protein sequence ID" value="AZN42227.1"/>
    <property type="molecule type" value="Genomic_DNA"/>
</dbReference>
<evidence type="ECO:0000259" key="6">
    <source>
        <dbReference type="PROSITE" id="PS50249"/>
    </source>
</evidence>
<dbReference type="GO" id="GO:0008235">
    <property type="term" value="F:metalloexopeptidase activity"/>
    <property type="evidence" value="ECO:0007669"/>
    <property type="project" value="TreeGrafter"/>
</dbReference>
<dbReference type="Proteomes" id="UP000272528">
    <property type="component" value="Chromosome"/>
</dbReference>
<dbReference type="InterPro" id="IPR051929">
    <property type="entry name" value="VirAsm_ModProt"/>
</dbReference>
<keyword evidence="5" id="KW-0482">Metalloprotease</keyword>
<evidence type="ECO:0000256" key="5">
    <source>
        <dbReference type="ARBA" id="ARBA00023049"/>
    </source>
</evidence>
<keyword evidence="2" id="KW-0479">Metal-binding</keyword>
<dbReference type="InterPro" id="IPR028090">
    <property type="entry name" value="JAB_dom_prok"/>
</dbReference>
<dbReference type="GO" id="GO:0006508">
    <property type="term" value="P:proteolysis"/>
    <property type="evidence" value="ECO:0007669"/>
    <property type="project" value="UniProtKB-KW"/>
</dbReference>
<dbReference type="Pfam" id="PF14464">
    <property type="entry name" value="Prok-JAB"/>
    <property type="match status" value="1"/>
</dbReference>
<dbReference type="SUPFAM" id="SSF102712">
    <property type="entry name" value="JAB1/MPN domain"/>
    <property type="match status" value="1"/>
</dbReference>
<dbReference type="OrthoDB" id="9802958at2"/>
<dbReference type="InterPro" id="IPR037518">
    <property type="entry name" value="MPN"/>
</dbReference>
<evidence type="ECO:0000256" key="1">
    <source>
        <dbReference type="ARBA" id="ARBA00022670"/>
    </source>
</evidence>
<feature type="domain" description="MPN" evidence="6">
    <location>
        <begin position="45"/>
        <end position="186"/>
    </location>
</feature>